<evidence type="ECO:0000256" key="4">
    <source>
        <dbReference type="ARBA" id="ARBA00023134"/>
    </source>
</evidence>
<dbReference type="Gene3D" id="3.40.50.300">
    <property type="entry name" value="P-loop containing nucleotide triphosphate hydrolases"/>
    <property type="match status" value="1"/>
</dbReference>
<dbReference type="PROSITE" id="PS51713">
    <property type="entry name" value="G_ERA"/>
    <property type="match status" value="1"/>
</dbReference>
<evidence type="ECO:0000256" key="3">
    <source>
        <dbReference type="ARBA" id="ARBA00022884"/>
    </source>
</evidence>
<dbReference type="NCBIfam" id="TIGR00436">
    <property type="entry name" value="era"/>
    <property type="match status" value="1"/>
</dbReference>
<dbReference type="PANTHER" id="PTHR42698">
    <property type="entry name" value="GTPASE ERA"/>
    <property type="match status" value="1"/>
</dbReference>
<dbReference type="GO" id="GO:0043024">
    <property type="term" value="F:ribosomal small subunit binding"/>
    <property type="evidence" value="ECO:0007669"/>
    <property type="project" value="TreeGrafter"/>
</dbReference>
<dbReference type="NCBIfam" id="NF000908">
    <property type="entry name" value="PRK00089.1"/>
    <property type="match status" value="1"/>
</dbReference>
<dbReference type="CDD" id="cd22534">
    <property type="entry name" value="KH-II_Era"/>
    <property type="match status" value="1"/>
</dbReference>
<name>A0A3B1CR95_9ZZZZ</name>
<dbReference type="GO" id="GO:0005525">
    <property type="term" value="F:GTP binding"/>
    <property type="evidence" value="ECO:0007669"/>
    <property type="project" value="UniProtKB-KW"/>
</dbReference>
<comment type="similarity">
    <text evidence="1">Belongs to the TRAFAC class TrmE-Era-EngA-EngB-Septin-like GTPase superfamily. Era GTPase family.</text>
</comment>
<dbReference type="FunFam" id="3.40.50.300:FF:000094">
    <property type="entry name" value="GTPase Era"/>
    <property type="match status" value="1"/>
</dbReference>
<dbReference type="InterPro" id="IPR006073">
    <property type="entry name" value="GTP-bd"/>
</dbReference>
<dbReference type="CDD" id="cd04163">
    <property type="entry name" value="Era"/>
    <property type="match status" value="1"/>
</dbReference>
<sequence>MKNSHEKGFRSGYVSILGRPNVGKSTFLNAILGEKVAIVTSKPQTTRNRIIGVRTTPSAQIVFIDTPGIHKPMGKLGEFMVKEAMESLKEVDVVLLMVEPRKPGSEETAIIDLFKQRKNLTVFLLINKIDTIRKAELLPIIEKYSTLYPFDEIIPVSAVRGDGLDIVLGKIIDRLPEGPKYYPDDIFTDQLERFMVAEIIREKIMSLTEEEIPYSVAVEVTQWEEKGDMIVINANIYVEKESQKGIIIGKRGAMLKAIGIASREEIEGLLNTKVYIELWVKVKKDWRKKAGTLRELGYR</sequence>
<proteinExistence type="inferred from homology"/>
<accession>A0A3B1CR95</accession>
<dbReference type="EMBL" id="UOGH01000104">
    <property type="protein sequence ID" value="VAX29011.1"/>
    <property type="molecule type" value="Genomic_DNA"/>
</dbReference>
<dbReference type="InterPro" id="IPR005662">
    <property type="entry name" value="GTPase_Era-like"/>
</dbReference>
<feature type="domain" description="KH type-2" evidence="5">
    <location>
        <begin position="208"/>
        <end position="284"/>
    </location>
</feature>
<dbReference type="Pfam" id="PF07650">
    <property type="entry name" value="KH_2"/>
    <property type="match status" value="1"/>
</dbReference>
<dbReference type="HAMAP" id="MF_00367">
    <property type="entry name" value="GTPase_Era"/>
    <property type="match status" value="1"/>
</dbReference>
<dbReference type="InterPro" id="IPR015946">
    <property type="entry name" value="KH_dom-like_a/b"/>
</dbReference>
<evidence type="ECO:0000256" key="2">
    <source>
        <dbReference type="ARBA" id="ARBA00022741"/>
    </source>
</evidence>
<dbReference type="PANTHER" id="PTHR42698:SF1">
    <property type="entry name" value="GTPASE ERA, MITOCHONDRIAL"/>
    <property type="match status" value="1"/>
</dbReference>
<dbReference type="GO" id="GO:0005829">
    <property type="term" value="C:cytosol"/>
    <property type="evidence" value="ECO:0007669"/>
    <property type="project" value="TreeGrafter"/>
</dbReference>
<dbReference type="InterPro" id="IPR005225">
    <property type="entry name" value="Small_GTP-bd"/>
</dbReference>
<gene>
    <name evidence="7" type="ORF">MNBD_NITROSPIRAE02-1202</name>
</gene>
<reference evidence="7" key="1">
    <citation type="submission" date="2018-06" db="EMBL/GenBank/DDBJ databases">
        <authorList>
            <person name="Zhirakovskaya E."/>
        </authorList>
    </citation>
    <scope>NUCLEOTIDE SEQUENCE</scope>
</reference>
<dbReference type="PROSITE" id="PS50823">
    <property type="entry name" value="KH_TYPE_2"/>
    <property type="match status" value="1"/>
</dbReference>
<dbReference type="Gene3D" id="3.30.300.20">
    <property type="match status" value="1"/>
</dbReference>
<evidence type="ECO:0000256" key="1">
    <source>
        <dbReference type="ARBA" id="ARBA00007921"/>
    </source>
</evidence>
<dbReference type="GO" id="GO:0000028">
    <property type="term" value="P:ribosomal small subunit assembly"/>
    <property type="evidence" value="ECO:0007669"/>
    <property type="project" value="TreeGrafter"/>
</dbReference>
<feature type="domain" description="Era-type G" evidence="6">
    <location>
        <begin position="10"/>
        <end position="177"/>
    </location>
</feature>
<dbReference type="GO" id="GO:0019843">
    <property type="term" value="F:rRNA binding"/>
    <property type="evidence" value="ECO:0007669"/>
    <property type="project" value="TreeGrafter"/>
</dbReference>
<keyword evidence="4" id="KW-0342">GTP-binding</keyword>
<protein>
    <submittedName>
        <fullName evidence="7">GTP-binding protein Era</fullName>
    </submittedName>
</protein>
<evidence type="ECO:0000259" key="5">
    <source>
        <dbReference type="PROSITE" id="PS50823"/>
    </source>
</evidence>
<dbReference type="NCBIfam" id="TIGR00231">
    <property type="entry name" value="small_GTP"/>
    <property type="match status" value="1"/>
</dbReference>
<evidence type="ECO:0000259" key="6">
    <source>
        <dbReference type="PROSITE" id="PS51713"/>
    </source>
</evidence>
<dbReference type="SUPFAM" id="SSF52540">
    <property type="entry name" value="P-loop containing nucleoside triphosphate hydrolases"/>
    <property type="match status" value="1"/>
</dbReference>
<keyword evidence="3" id="KW-0694">RNA-binding</keyword>
<dbReference type="InterPro" id="IPR027417">
    <property type="entry name" value="P-loop_NTPase"/>
</dbReference>
<dbReference type="Pfam" id="PF01926">
    <property type="entry name" value="MMR_HSR1"/>
    <property type="match status" value="1"/>
</dbReference>
<dbReference type="AlphaFoldDB" id="A0A3B1CR95"/>
<organism evidence="7">
    <name type="scientific">hydrothermal vent metagenome</name>
    <dbReference type="NCBI Taxonomy" id="652676"/>
    <lineage>
        <taxon>unclassified sequences</taxon>
        <taxon>metagenomes</taxon>
        <taxon>ecological metagenomes</taxon>
    </lineage>
</organism>
<dbReference type="InterPro" id="IPR004044">
    <property type="entry name" value="KH_dom_type_2"/>
</dbReference>
<dbReference type="SUPFAM" id="SSF54814">
    <property type="entry name" value="Prokaryotic type KH domain (KH-domain type II)"/>
    <property type="match status" value="1"/>
</dbReference>
<dbReference type="InterPro" id="IPR030388">
    <property type="entry name" value="G_ERA_dom"/>
</dbReference>
<dbReference type="FunFam" id="3.30.300.20:FF:000003">
    <property type="entry name" value="GTPase Era"/>
    <property type="match status" value="1"/>
</dbReference>
<keyword evidence="2" id="KW-0547">Nucleotide-binding</keyword>
<dbReference type="InterPro" id="IPR009019">
    <property type="entry name" value="KH_sf_prok-type"/>
</dbReference>
<dbReference type="PRINTS" id="PR00326">
    <property type="entry name" value="GTP1OBG"/>
</dbReference>
<evidence type="ECO:0000313" key="7">
    <source>
        <dbReference type="EMBL" id="VAX29011.1"/>
    </source>
</evidence>